<feature type="region of interest" description="Disordered" evidence="1">
    <location>
        <begin position="1"/>
        <end position="43"/>
    </location>
</feature>
<name>A0A4C1U8Y3_EUMVA</name>
<dbReference type="AlphaFoldDB" id="A0A4C1U8Y3"/>
<evidence type="ECO:0000313" key="2">
    <source>
        <dbReference type="EMBL" id="GBP22560.1"/>
    </source>
</evidence>
<organism evidence="2 3">
    <name type="scientific">Eumeta variegata</name>
    <name type="common">Bagworm moth</name>
    <name type="synonym">Eumeta japonica</name>
    <dbReference type="NCBI Taxonomy" id="151549"/>
    <lineage>
        <taxon>Eukaryota</taxon>
        <taxon>Metazoa</taxon>
        <taxon>Ecdysozoa</taxon>
        <taxon>Arthropoda</taxon>
        <taxon>Hexapoda</taxon>
        <taxon>Insecta</taxon>
        <taxon>Pterygota</taxon>
        <taxon>Neoptera</taxon>
        <taxon>Endopterygota</taxon>
        <taxon>Lepidoptera</taxon>
        <taxon>Glossata</taxon>
        <taxon>Ditrysia</taxon>
        <taxon>Tineoidea</taxon>
        <taxon>Psychidae</taxon>
        <taxon>Oiketicinae</taxon>
        <taxon>Eumeta</taxon>
    </lineage>
</organism>
<evidence type="ECO:0000256" key="1">
    <source>
        <dbReference type="SAM" id="MobiDB-lite"/>
    </source>
</evidence>
<dbReference type="EMBL" id="BGZK01000141">
    <property type="protein sequence ID" value="GBP22560.1"/>
    <property type="molecule type" value="Genomic_DNA"/>
</dbReference>
<protein>
    <submittedName>
        <fullName evidence="2">Uncharacterized protein</fullName>
    </submittedName>
</protein>
<keyword evidence="3" id="KW-1185">Reference proteome</keyword>
<evidence type="ECO:0000313" key="3">
    <source>
        <dbReference type="Proteomes" id="UP000299102"/>
    </source>
</evidence>
<accession>A0A4C1U8Y3</accession>
<comment type="caution">
    <text evidence="2">The sequence shown here is derived from an EMBL/GenBank/DDBJ whole genome shotgun (WGS) entry which is preliminary data.</text>
</comment>
<dbReference type="Proteomes" id="UP000299102">
    <property type="component" value="Unassembled WGS sequence"/>
</dbReference>
<proteinExistence type="predicted"/>
<gene>
    <name evidence="2" type="ORF">EVAR_84800_1</name>
</gene>
<sequence>MRTELALARDSVGGAPHTQTVRRAAGGRAPGRGRARLYGGRNEEESRERAFVQECNTATSAHVPNTHSLFVLVFAIATGPPRRVAHSYSCLKFS</sequence>
<reference evidence="2 3" key="1">
    <citation type="journal article" date="2019" name="Commun. Biol.">
        <title>The bagworm genome reveals a unique fibroin gene that provides high tensile strength.</title>
        <authorList>
            <person name="Kono N."/>
            <person name="Nakamura H."/>
            <person name="Ohtoshi R."/>
            <person name="Tomita M."/>
            <person name="Numata K."/>
            <person name="Arakawa K."/>
        </authorList>
    </citation>
    <scope>NUCLEOTIDE SEQUENCE [LARGE SCALE GENOMIC DNA]</scope>
</reference>